<evidence type="ECO:0000313" key="2">
    <source>
        <dbReference type="EMBL" id="RKO88448.1"/>
    </source>
</evidence>
<gene>
    <name evidence="2" type="ORF">BDK51DRAFT_41822</name>
</gene>
<sequence>MSASGAAANHGEERVDRDIFLCKVDAPPEFFGTDEPPCPANECAGIEGAPSGSSVAAAKRPKPLKQIPEHVDGGCGPRVRFPPRNARLVRIPPPAAGEDRRVDVKGGPAPPLAGRKMLLQRASVSWARGIAAESGERRGGGAGALSSVEEGVGGRSCFAMKLQDPKSKDVEATVRGWAMGGLAVDVENVRGWVAHAAGLSPGSPGLFRRRRTGSLHAMSSLSVTSGTRTGNCVEAQWKQATLSHGHAAA</sequence>
<protein>
    <submittedName>
        <fullName evidence="2">Uncharacterized protein</fullName>
    </submittedName>
</protein>
<dbReference type="Proteomes" id="UP000269721">
    <property type="component" value="Unassembled WGS sequence"/>
</dbReference>
<keyword evidence="3" id="KW-1185">Reference proteome</keyword>
<evidence type="ECO:0000313" key="3">
    <source>
        <dbReference type="Proteomes" id="UP000269721"/>
    </source>
</evidence>
<name>A0A4P9WBB5_9FUNG</name>
<evidence type="ECO:0000256" key="1">
    <source>
        <dbReference type="SAM" id="MobiDB-lite"/>
    </source>
</evidence>
<dbReference type="EMBL" id="KZ996706">
    <property type="protein sequence ID" value="RKO88448.1"/>
    <property type="molecule type" value="Genomic_DNA"/>
</dbReference>
<organism evidence="2 3">
    <name type="scientific">Blyttiomyces helicus</name>
    <dbReference type="NCBI Taxonomy" id="388810"/>
    <lineage>
        <taxon>Eukaryota</taxon>
        <taxon>Fungi</taxon>
        <taxon>Fungi incertae sedis</taxon>
        <taxon>Chytridiomycota</taxon>
        <taxon>Chytridiomycota incertae sedis</taxon>
        <taxon>Chytridiomycetes</taxon>
        <taxon>Chytridiomycetes incertae sedis</taxon>
        <taxon>Blyttiomyces</taxon>
    </lineage>
</organism>
<accession>A0A4P9WBB5</accession>
<feature type="region of interest" description="Disordered" evidence="1">
    <location>
        <begin position="47"/>
        <end position="79"/>
    </location>
</feature>
<reference evidence="3" key="1">
    <citation type="journal article" date="2018" name="Nat. Microbiol.">
        <title>Leveraging single-cell genomics to expand the fungal tree of life.</title>
        <authorList>
            <person name="Ahrendt S.R."/>
            <person name="Quandt C.A."/>
            <person name="Ciobanu D."/>
            <person name="Clum A."/>
            <person name="Salamov A."/>
            <person name="Andreopoulos B."/>
            <person name="Cheng J.F."/>
            <person name="Woyke T."/>
            <person name="Pelin A."/>
            <person name="Henrissat B."/>
            <person name="Reynolds N.K."/>
            <person name="Benny G.L."/>
            <person name="Smith M.E."/>
            <person name="James T.Y."/>
            <person name="Grigoriev I.V."/>
        </authorList>
    </citation>
    <scope>NUCLEOTIDE SEQUENCE [LARGE SCALE GENOMIC DNA]</scope>
</reference>
<dbReference type="AlphaFoldDB" id="A0A4P9WBB5"/>
<proteinExistence type="predicted"/>